<gene>
    <name evidence="11" type="primary">ND4L</name>
</gene>
<proteinExistence type="inferred from homology"/>
<evidence type="ECO:0000256" key="6">
    <source>
        <dbReference type="ARBA" id="ARBA00022989"/>
    </source>
</evidence>
<feature type="transmembrane region" description="Helical" evidence="10">
    <location>
        <begin position="6"/>
        <end position="21"/>
    </location>
</feature>
<dbReference type="Gene3D" id="1.10.287.3510">
    <property type="match status" value="1"/>
</dbReference>
<geneLocation type="mitochondrion" evidence="11"/>
<evidence type="ECO:0000256" key="5">
    <source>
        <dbReference type="ARBA" id="ARBA00022967"/>
    </source>
</evidence>
<organism evidence="11">
    <name type="scientific">Stereophaedusa tokunoshimaensis</name>
    <dbReference type="NCBI Taxonomy" id="1885814"/>
    <lineage>
        <taxon>Eukaryota</taxon>
        <taxon>Metazoa</taxon>
        <taxon>Spiralia</taxon>
        <taxon>Lophotrochozoa</taxon>
        <taxon>Mollusca</taxon>
        <taxon>Gastropoda</taxon>
        <taxon>Heterobranchia</taxon>
        <taxon>Euthyneura</taxon>
        <taxon>Panpulmonata</taxon>
        <taxon>Eupulmonata</taxon>
        <taxon>Stylommatophora</taxon>
        <taxon>Helicina</taxon>
        <taxon>Clausilioidea</taxon>
        <taxon>Clausiliidae</taxon>
        <taxon>Phaedusinae</taxon>
        <taxon>Stereophaedusa</taxon>
    </lineage>
</organism>
<dbReference type="AlphaFoldDB" id="A0A224AC21"/>
<accession>A0A224AC21</accession>
<evidence type="ECO:0000256" key="3">
    <source>
        <dbReference type="ARBA" id="ARBA00016612"/>
    </source>
</evidence>
<protein>
    <recommendedName>
        <fullName evidence="3">NADH-ubiquinone oxidoreductase chain 4L</fullName>
    </recommendedName>
    <alternativeName>
        <fullName evidence="9">NADH dehydrogenase subunit 4L</fullName>
    </alternativeName>
</protein>
<evidence type="ECO:0000256" key="7">
    <source>
        <dbReference type="ARBA" id="ARBA00023027"/>
    </source>
</evidence>
<keyword evidence="8 10" id="KW-0472">Membrane</keyword>
<keyword evidence="4 10" id="KW-0812">Transmembrane</keyword>
<evidence type="ECO:0000256" key="2">
    <source>
        <dbReference type="ARBA" id="ARBA00010519"/>
    </source>
</evidence>
<keyword evidence="5" id="KW-1278">Translocase</keyword>
<feature type="transmembrane region" description="Helical" evidence="10">
    <location>
        <begin position="55"/>
        <end position="76"/>
    </location>
</feature>
<comment type="subcellular location">
    <subcellularLocation>
        <location evidence="1">Membrane</location>
        <topology evidence="1">Multi-pass membrane protein</topology>
    </subcellularLocation>
</comment>
<evidence type="ECO:0000256" key="8">
    <source>
        <dbReference type="ARBA" id="ARBA00023136"/>
    </source>
</evidence>
<keyword evidence="6 10" id="KW-1133">Transmembrane helix</keyword>
<evidence type="ECO:0000313" key="11">
    <source>
        <dbReference type="EMBL" id="BBA10676.1"/>
    </source>
</evidence>
<evidence type="ECO:0000256" key="1">
    <source>
        <dbReference type="ARBA" id="ARBA00004141"/>
    </source>
</evidence>
<dbReference type="EMBL" id="LC172100">
    <property type="protein sequence ID" value="BBA10676.1"/>
    <property type="molecule type" value="Genomic_DNA"/>
</dbReference>
<evidence type="ECO:0000256" key="4">
    <source>
        <dbReference type="ARBA" id="ARBA00022692"/>
    </source>
</evidence>
<keyword evidence="11" id="KW-0496">Mitochondrion</keyword>
<keyword evidence="7" id="KW-0520">NAD</keyword>
<comment type="similarity">
    <text evidence="2">Belongs to the complex I subunit 4L family.</text>
</comment>
<evidence type="ECO:0000256" key="9">
    <source>
        <dbReference type="ARBA" id="ARBA00031586"/>
    </source>
</evidence>
<name>A0A224AC21_9EUPU</name>
<sequence>MVFYNYLFVLMVLLVFFLFNTKTHFMRVILILEAIMLTALIISIFLLSMVQKEPYIFLLLLTFAVVEAALGLSLLLSYMKSTGSDVITSNVFN</sequence>
<reference evidence="11" key="1">
    <citation type="journal article" date="2017" name="Zool. J. Linn. Soc.">
        <title>Molecular phylogeny, frequent parallel evolution and new system of Japanese clausiliid land snails (Gastropoda: Stylommatophora).</title>
        <authorList>
            <person name="Motochin R."/>
            <person name="Wang M."/>
            <person name="Ueshima R."/>
        </authorList>
    </citation>
    <scope>NUCLEOTIDE SEQUENCE</scope>
    <source>
        <strain evidence="11">C929</strain>
        <tissue evidence="11">Muscle</tissue>
    </source>
</reference>
<dbReference type="InterPro" id="IPR039428">
    <property type="entry name" value="NUOK/Mnh_C1-like"/>
</dbReference>
<evidence type="ECO:0000256" key="10">
    <source>
        <dbReference type="SAM" id="Phobius"/>
    </source>
</evidence>
<feature type="transmembrane region" description="Helical" evidence="10">
    <location>
        <begin position="28"/>
        <end position="49"/>
    </location>
</feature>
<dbReference type="Pfam" id="PF00420">
    <property type="entry name" value="Oxidored_q2"/>
    <property type="match status" value="1"/>
</dbReference>
<dbReference type="GO" id="GO:0016020">
    <property type="term" value="C:membrane"/>
    <property type="evidence" value="ECO:0007669"/>
    <property type="project" value="UniProtKB-SubCell"/>
</dbReference>